<feature type="region of interest" description="Disordered" evidence="1">
    <location>
        <begin position="1"/>
        <end position="29"/>
    </location>
</feature>
<dbReference type="Pfam" id="PF14321">
    <property type="entry name" value="DUF4382"/>
    <property type="match status" value="1"/>
</dbReference>
<feature type="region of interest" description="Disordered" evidence="1">
    <location>
        <begin position="46"/>
        <end position="76"/>
    </location>
</feature>
<proteinExistence type="predicted"/>
<evidence type="ECO:0000259" key="2">
    <source>
        <dbReference type="Pfam" id="PF14321"/>
    </source>
</evidence>
<dbReference type="AlphaFoldDB" id="A0ABD5LXN8"/>
<evidence type="ECO:0000313" key="4">
    <source>
        <dbReference type="Proteomes" id="UP001567572"/>
    </source>
</evidence>
<gene>
    <name evidence="3" type="ORF">ABNG04_02570</name>
</gene>
<feature type="domain" description="DUF4382" evidence="2">
    <location>
        <begin position="186"/>
        <end position="287"/>
    </location>
</feature>
<feature type="region of interest" description="Disordered" evidence="1">
    <location>
        <begin position="303"/>
        <end position="363"/>
    </location>
</feature>
<sequence>MPDRSRMTDDDGSQRTDGGRSADGATGGLGRRKFVALGAGASATLLAGCAGGGSLPSSGDSEGSDGSDGGSGTTTGAFRLLISDAPADIGDFDRLDVTLDRARVFEDGADEDGEENEEEDDDTGENATETGGDDGSPNGTADDEDDVEGEESEGDEEDTEADDDEEDTEEEDEKEDAEEEDDADGEEDRGFRVIDLDGATVDLTQVIDEDAIAVFDGELPAGSYEKIELEVSAVEGIVDSGEVDVKLPSEKLQITNGFEVTADEPVSFVFDINVVKRGKNNGYILKPVISGSGVAGRDVEVNEIDEDEDEDGDDDAEEADEDGAEGDDGEESDDEETTDDSDDGDSTAGNETDDAENGTKTGS</sequence>
<dbReference type="RefSeq" id="WP_371159781.1">
    <property type="nucleotide sequence ID" value="NZ_JBEDNX010000001.1"/>
</dbReference>
<keyword evidence="4" id="KW-1185">Reference proteome</keyword>
<evidence type="ECO:0000256" key="1">
    <source>
        <dbReference type="SAM" id="MobiDB-lite"/>
    </source>
</evidence>
<feature type="compositionally biased region" description="Acidic residues" evidence="1">
    <location>
        <begin position="107"/>
        <end position="124"/>
    </location>
</feature>
<accession>A0ABD5LXN8</accession>
<dbReference type="EMBL" id="JBEDNY010000001">
    <property type="protein sequence ID" value="MEZ3162771.1"/>
    <property type="molecule type" value="Genomic_DNA"/>
</dbReference>
<dbReference type="InterPro" id="IPR025491">
    <property type="entry name" value="DUF4382"/>
</dbReference>
<reference evidence="3 4" key="1">
    <citation type="submission" date="2024-06" db="EMBL/GenBank/DDBJ databases">
        <title>Halorubrum miltondacostae sp. nov., a potential PHA producer isolated from an inland solar saltern in Rio Maior, Portugal.</title>
        <authorList>
            <person name="Albuquerque L."/>
            <person name="Viver T."/>
            <person name="Barroso C."/>
            <person name="Claudino R."/>
            <person name="Galvan M."/>
            <person name="Simoes G."/>
            <person name="Lobo Da Cunha A."/>
            <person name="Egas C."/>
        </authorList>
    </citation>
    <scope>NUCLEOTIDE SEQUENCE [LARGE SCALE GENOMIC DNA]</scope>
    <source>
        <strain evidence="3 4">RMP-11</strain>
    </source>
</reference>
<feature type="compositionally biased region" description="Acidic residues" evidence="1">
    <location>
        <begin position="141"/>
        <end position="187"/>
    </location>
</feature>
<feature type="region of interest" description="Disordered" evidence="1">
    <location>
        <begin position="105"/>
        <end position="192"/>
    </location>
</feature>
<evidence type="ECO:0000313" key="3">
    <source>
        <dbReference type="EMBL" id="MEZ3162771.1"/>
    </source>
</evidence>
<organism evidence="3 4">
    <name type="scientific">Halorubrum miltondacostae</name>
    <dbReference type="NCBI Taxonomy" id="3076378"/>
    <lineage>
        <taxon>Archaea</taxon>
        <taxon>Methanobacteriati</taxon>
        <taxon>Methanobacteriota</taxon>
        <taxon>Stenosarchaea group</taxon>
        <taxon>Halobacteria</taxon>
        <taxon>Halobacteriales</taxon>
        <taxon>Haloferacaceae</taxon>
        <taxon>Halorubrum</taxon>
    </lineage>
</organism>
<feature type="compositionally biased region" description="Basic and acidic residues" evidence="1">
    <location>
        <begin position="1"/>
        <end position="20"/>
    </location>
</feature>
<feature type="compositionally biased region" description="Acidic residues" evidence="1">
    <location>
        <begin position="303"/>
        <end position="356"/>
    </location>
</feature>
<name>A0ABD5LXN8_9EURY</name>
<protein>
    <submittedName>
        <fullName evidence="3">DUF4382 domain-containing protein</fullName>
    </submittedName>
</protein>
<dbReference type="Proteomes" id="UP001567572">
    <property type="component" value="Unassembled WGS sequence"/>
</dbReference>
<comment type="caution">
    <text evidence="3">The sequence shown here is derived from an EMBL/GenBank/DDBJ whole genome shotgun (WGS) entry which is preliminary data.</text>
</comment>